<sequence length="164" mass="19493">MTFKSVQLMEDLVRNLNINFEIYANEKWNKEYEALDLSINHIKCKSRLAKKTNKKQGYFVTLWTKDSMSVNQPFEYANFPEKLIVNVIDKDKLGQFIFPKDELLKREILSNHFKKGKMAFRVYPSWVTHLNSTALKTQAWQSKYFIDLTENIDKQTILRLYGEI</sequence>
<reference evidence="3 4" key="1">
    <citation type="journal article" date="2019" name="Sci. Transl. Med.">
        <title>Quorum sensing between bacterial species on the skin protects against epidermal injury in atopic dermatitis.</title>
        <authorList>
            <person name="Williams M.R."/>
        </authorList>
    </citation>
    <scope>NUCLEOTIDE SEQUENCE [LARGE SCALE GENOMIC DNA]</scope>
    <source>
        <strain evidence="3 4">H8</strain>
    </source>
</reference>
<dbReference type="RefSeq" id="WP_030058838.1">
    <property type="nucleotide sequence ID" value="NZ_AP014956.1"/>
</dbReference>
<organism evidence="3 4">
    <name type="scientific">Staphylococcus capitis</name>
    <dbReference type="NCBI Taxonomy" id="29388"/>
    <lineage>
        <taxon>Bacteria</taxon>
        <taxon>Bacillati</taxon>
        <taxon>Bacillota</taxon>
        <taxon>Bacilli</taxon>
        <taxon>Bacillales</taxon>
        <taxon>Staphylococcaceae</taxon>
        <taxon>Staphylococcus</taxon>
    </lineage>
</organism>
<dbReference type="AlphaFoldDB" id="A0A7Z7YV28"/>
<gene>
    <name evidence="3" type="ORF">EQ811_10225</name>
    <name evidence="2" type="ORF">HHM13_02630</name>
    <name evidence="1" type="ORF">HHM24_03075</name>
</gene>
<accession>A0A7Z7YV28</accession>
<dbReference type="EMBL" id="JABBLX010000003">
    <property type="protein sequence ID" value="NMK96998.1"/>
    <property type="molecule type" value="Genomic_DNA"/>
</dbReference>
<evidence type="ECO:0000313" key="5">
    <source>
        <dbReference type="Proteomes" id="UP000538955"/>
    </source>
</evidence>
<protein>
    <submittedName>
        <fullName evidence="1">MepB family protein</fullName>
    </submittedName>
    <submittedName>
        <fullName evidence="3">MepB protein</fullName>
    </submittedName>
</protein>
<dbReference type="Gene3D" id="3.40.1350.140">
    <property type="entry name" value="MepB-like"/>
    <property type="match status" value="1"/>
</dbReference>
<evidence type="ECO:0000313" key="4">
    <source>
        <dbReference type="Proteomes" id="UP000291949"/>
    </source>
</evidence>
<proteinExistence type="predicted"/>
<comment type="caution">
    <text evidence="3">The sequence shown here is derived from an EMBL/GenBank/DDBJ whole genome shotgun (WGS) entry which is preliminary data.</text>
</comment>
<dbReference type="Proteomes" id="UP000550736">
    <property type="component" value="Unassembled WGS sequence"/>
</dbReference>
<dbReference type="Proteomes" id="UP000538955">
    <property type="component" value="Unassembled WGS sequence"/>
</dbReference>
<dbReference type="EMBL" id="JABBMI010000034">
    <property type="protein sequence ID" value="NMK53735.1"/>
    <property type="molecule type" value="Genomic_DNA"/>
</dbReference>
<reference evidence="5 6" key="2">
    <citation type="submission" date="2020-04" db="EMBL/GenBank/DDBJ databases">
        <title>The Epidemiology and Molecular Characteristics of Linezolid-Resistant Staphylococcus capitis in Huashan Hospital, Shanghai.</title>
        <authorList>
            <person name="Ding L."/>
            <person name="Li P."/>
            <person name="Yang Y."/>
            <person name="Lin D."/>
            <person name="Xu X."/>
        </authorList>
    </citation>
    <scope>NUCLEOTIDE SEQUENCE [LARGE SCALE GENOMIC DNA]</scope>
    <source>
        <strain evidence="2 6">12-86</strain>
        <strain evidence="1 5">17-84</strain>
    </source>
</reference>
<dbReference type="PIRSF" id="PIRSF032285">
    <property type="entry name" value="UCP032285"/>
    <property type="match status" value="1"/>
</dbReference>
<dbReference type="InterPro" id="IPR038231">
    <property type="entry name" value="MepB-like_sf"/>
</dbReference>
<dbReference type="Proteomes" id="UP000291949">
    <property type="component" value="Unassembled WGS sequence"/>
</dbReference>
<name>A0A7Z7YV28_STACP</name>
<keyword evidence="5" id="KW-1185">Reference proteome</keyword>
<evidence type="ECO:0000313" key="6">
    <source>
        <dbReference type="Proteomes" id="UP000550736"/>
    </source>
</evidence>
<dbReference type="Pfam" id="PF08877">
    <property type="entry name" value="MepB-like"/>
    <property type="match status" value="1"/>
</dbReference>
<dbReference type="EMBL" id="SCHC01000003">
    <property type="protein sequence ID" value="TBW76204.1"/>
    <property type="molecule type" value="Genomic_DNA"/>
</dbReference>
<dbReference type="InterPro" id="IPR011235">
    <property type="entry name" value="MepB-like"/>
</dbReference>
<evidence type="ECO:0000313" key="1">
    <source>
        <dbReference type="EMBL" id="NMK53735.1"/>
    </source>
</evidence>
<evidence type="ECO:0000313" key="2">
    <source>
        <dbReference type="EMBL" id="NMK96998.1"/>
    </source>
</evidence>
<evidence type="ECO:0000313" key="3">
    <source>
        <dbReference type="EMBL" id="TBW76204.1"/>
    </source>
</evidence>